<dbReference type="PANTHER" id="PTHR31834:SF1">
    <property type="entry name" value="INITIATION-SPECIFIC ALPHA-1,6-MANNOSYLTRANSFERASE"/>
    <property type="match status" value="1"/>
</dbReference>
<dbReference type="InterPro" id="IPR039367">
    <property type="entry name" value="Och1-like"/>
</dbReference>
<dbReference type="Pfam" id="PF04488">
    <property type="entry name" value="Gly_transf_sug"/>
    <property type="match status" value="1"/>
</dbReference>
<evidence type="ECO:0000313" key="1">
    <source>
        <dbReference type="EMBL" id="KAG7360788.1"/>
    </source>
</evidence>
<dbReference type="Proteomes" id="UP000693970">
    <property type="component" value="Unassembled WGS sequence"/>
</dbReference>
<sequence length="807" mass="89008">MAMRRRLQTASQSSAGSKRNKMVSGTRLFAVLAGCAAAYLTLRHYGSSDLGDLASKSGSTSGKSSSSSGSFGFAAAAIPPSKTSISGLQVPVFYPKLPELYNEYEELSSMFHKLQEDIRNSPVVSEAVALDIDNPPAFVKNCGIGSLPNSNALERLEILKGSKQPHLALELMKYCALEHYQGGLYLDAQSPLTSTLDHILAKTTSSESDTSLGLAVLNDAKIAPKSIHSGIFYIAKYRSKHSVVAGMIELLMTTSLPTLESSPLLLPKSLYDFIATDAKTAPLNPGTNGNNWYLLQHSCNLSASLGQRQVTAPVSSYALTSHRLTQNCPEPNGFCCSIYDSVSHLPAMMTKHLLLPYQILPSASQLARPLNAETGHFDEEDLPFISTLSEKVHVRPKEPPPTPNFFETLLQNDCLPSDKKCSDCLRNKQGANCKQCASVCPCYCKALCHIPVEEKFISKSLIVKPPLYARDPSRLVPRIIHQTFFEAVTPEKYPNMSRLIESFKQSGWEYKFYTDDMSLNFLSTHFPPEVREAYEALRPGAFKADLFRYCVLLIHGGVYADMDIMLESNLDLAVGPDVGFMVPQDEPGTPIDRRMCLWNGLIAAAPGHPFLAKVIETVVNNVRNRFTSVDTDQLFCPDPELSILHAFDTLFTAGPCILGAMVNKVLGRHGQAPFEAGELDLWEASKQDALKKGTEFIIGVDDKPNKKIPGKTIILHQNKWDMGSHRFTLLDKNLVVAATDLPDSDDRASQEKPPEHYSKTHVKAGIYGLDRLYTDNVRANEELRFYVDAQWTTFGEDPVKGSTRQKQ</sequence>
<reference evidence="1" key="2">
    <citation type="submission" date="2021-04" db="EMBL/GenBank/DDBJ databases">
        <authorList>
            <person name="Podell S."/>
        </authorList>
    </citation>
    <scope>NUCLEOTIDE SEQUENCE</scope>
    <source>
        <strain evidence="1">Hildebrandi</strain>
    </source>
</reference>
<comment type="caution">
    <text evidence="1">The sequence shown here is derived from an EMBL/GenBank/DDBJ whole genome shotgun (WGS) entry which is preliminary data.</text>
</comment>
<accession>A0A9K3LF16</accession>
<dbReference type="PANTHER" id="PTHR31834">
    <property type="entry name" value="INITIATION-SPECIFIC ALPHA-1,6-MANNOSYLTRANSFERASE"/>
    <property type="match status" value="1"/>
</dbReference>
<name>A0A9K3LF16_9STRA</name>
<protein>
    <submittedName>
        <fullName evidence="1">Glycosyltransferase sugar-binding protein containing DXD motif</fullName>
    </submittedName>
</protein>
<organism evidence="1 2">
    <name type="scientific">Nitzschia inconspicua</name>
    <dbReference type="NCBI Taxonomy" id="303405"/>
    <lineage>
        <taxon>Eukaryota</taxon>
        <taxon>Sar</taxon>
        <taxon>Stramenopiles</taxon>
        <taxon>Ochrophyta</taxon>
        <taxon>Bacillariophyta</taxon>
        <taxon>Bacillariophyceae</taxon>
        <taxon>Bacillariophycidae</taxon>
        <taxon>Bacillariales</taxon>
        <taxon>Bacillariaceae</taxon>
        <taxon>Nitzschia</taxon>
    </lineage>
</organism>
<dbReference type="GO" id="GO:0000136">
    <property type="term" value="C:mannan polymerase complex"/>
    <property type="evidence" value="ECO:0007669"/>
    <property type="project" value="TreeGrafter"/>
</dbReference>
<dbReference type="InterPro" id="IPR007577">
    <property type="entry name" value="GlycoTrfase_DXD_sugar-bd_CS"/>
</dbReference>
<dbReference type="EMBL" id="JAGRRH010000013">
    <property type="protein sequence ID" value="KAG7360788.1"/>
    <property type="molecule type" value="Genomic_DNA"/>
</dbReference>
<keyword evidence="2" id="KW-1185">Reference proteome</keyword>
<proteinExistence type="predicted"/>
<dbReference type="GO" id="GO:0006487">
    <property type="term" value="P:protein N-linked glycosylation"/>
    <property type="evidence" value="ECO:0007669"/>
    <property type="project" value="TreeGrafter"/>
</dbReference>
<dbReference type="AlphaFoldDB" id="A0A9K3LF16"/>
<gene>
    <name evidence="1" type="ORF">IV203_035887</name>
</gene>
<reference evidence="1" key="1">
    <citation type="journal article" date="2021" name="Sci. Rep.">
        <title>Diploid genomic architecture of Nitzschia inconspicua, an elite biomass production diatom.</title>
        <authorList>
            <person name="Oliver A."/>
            <person name="Podell S."/>
            <person name="Pinowska A."/>
            <person name="Traller J.C."/>
            <person name="Smith S.R."/>
            <person name="McClure R."/>
            <person name="Beliaev A."/>
            <person name="Bohutskyi P."/>
            <person name="Hill E.A."/>
            <person name="Rabines A."/>
            <person name="Zheng H."/>
            <person name="Allen L.Z."/>
            <person name="Kuo A."/>
            <person name="Grigoriev I.V."/>
            <person name="Allen A.E."/>
            <person name="Hazlebeck D."/>
            <person name="Allen E.E."/>
        </authorList>
    </citation>
    <scope>NUCLEOTIDE SEQUENCE</scope>
    <source>
        <strain evidence="1">Hildebrandi</strain>
    </source>
</reference>
<dbReference type="GO" id="GO:0000009">
    <property type="term" value="F:alpha-1,6-mannosyltransferase activity"/>
    <property type="evidence" value="ECO:0007669"/>
    <property type="project" value="InterPro"/>
</dbReference>
<dbReference type="OrthoDB" id="41634at2759"/>
<evidence type="ECO:0000313" key="2">
    <source>
        <dbReference type="Proteomes" id="UP000693970"/>
    </source>
</evidence>